<gene>
    <name evidence="1" type="ORF">KDB89_04660</name>
</gene>
<dbReference type="Pfam" id="PF13279">
    <property type="entry name" value="4HBT_2"/>
    <property type="match status" value="2"/>
</dbReference>
<protein>
    <submittedName>
        <fullName evidence="1">Thioesterase family protein</fullName>
    </submittedName>
</protein>
<evidence type="ECO:0000313" key="2">
    <source>
        <dbReference type="Proteomes" id="UP000824504"/>
    </source>
</evidence>
<dbReference type="InterPro" id="IPR050563">
    <property type="entry name" value="4-hydroxybenzoyl-CoA_TE"/>
</dbReference>
<accession>A0ABX8SMZ8</accession>
<sequence length="298" mass="32251">MTFTAEIPLRWSDLDAQGHVNNALVVDYLQEARVAFLRSGVASPLLDSGVVVVGHRVEYRSPIAYADVPVRVELGVSALGGARIELAYRVLQDGRPCVNARTVLTPFNFDEQRPQRLSPEHRAFFDAHRIEAEALRPLAFPSLGGAGTPVPLAVRWTDLDSYGHVNNAKVFDFLQQARVTATTAWVPAMARAGAPGSERMWLVARQDVNYLVQLPHRMEPFEVRVSPVAVGTTSLTVEAEVTDPADGTVFARGVTVLVSADAHGRPTPLGPELTSGLERHTLGHERASGNGGDAPLRS</sequence>
<reference evidence="1 2" key="1">
    <citation type="submission" date="2021-07" db="EMBL/GenBank/DDBJ databases">
        <title>complete genome sequencing of Tessaracoccus sp.J1M15.</title>
        <authorList>
            <person name="Bae J.-W."/>
            <person name="Kim D.-y."/>
        </authorList>
    </citation>
    <scope>NUCLEOTIDE SEQUENCE [LARGE SCALE GENOMIC DNA]</scope>
    <source>
        <strain evidence="1 2">J1M15</strain>
    </source>
</reference>
<dbReference type="EMBL" id="CP079216">
    <property type="protein sequence ID" value="QXT63767.1"/>
    <property type="molecule type" value="Genomic_DNA"/>
</dbReference>
<dbReference type="RefSeq" id="WP_219083694.1">
    <property type="nucleotide sequence ID" value="NZ_CP079216.1"/>
</dbReference>
<dbReference type="PANTHER" id="PTHR31793:SF24">
    <property type="entry name" value="LONG-CHAIN ACYL-COA THIOESTERASE FADM"/>
    <property type="match status" value="1"/>
</dbReference>
<dbReference type="PANTHER" id="PTHR31793">
    <property type="entry name" value="4-HYDROXYBENZOYL-COA THIOESTERASE FAMILY MEMBER"/>
    <property type="match status" value="1"/>
</dbReference>
<evidence type="ECO:0000313" key="1">
    <source>
        <dbReference type="EMBL" id="QXT63767.1"/>
    </source>
</evidence>
<organism evidence="1 2">
    <name type="scientific">Tessaracoccus palaemonis</name>
    <dbReference type="NCBI Taxonomy" id="2829499"/>
    <lineage>
        <taxon>Bacteria</taxon>
        <taxon>Bacillati</taxon>
        <taxon>Actinomycetota</taxon>
        <taxon>Actinomycetes</taxon>
        <taxon>Propionibacteriales</taxon>
        <taxon>Propionibacteriaceae</taxon>
        <taxon>Tessaracoccus</taxon>
    </lineage>
</organism>
<keyword evidence="2" id="KW-1185">Reference proteome</keyword>
<name>A0ABX8SMZ8_9ACTN</name>
<proteinExistence type="predicted"/>
<dbReference type="CDD" id="cd00586">
    <property type="entry name" value="4HBT"/>
    <property type="match status" value="2"/>
</dbReference>
<dbReference type="Proteomes" id="UP000824504">
    <property type="component" value="Chromosome"/>
</dbReference>